<dbReference type="InterPro" id="IPR008727">
    <property type="entry name" value="PAAR_motif"/>
</dbReference>
<dbReference type="AlphaFoldDB" id="A0AA46VVD1"/>
<proteinExistence type="predicted"/>
<dbReference type="CDD" id="cd14743">
    <property type="entry name" value="PAAR_CT_1"/>
    <property type="match status" value="1"/>
</dbReference>
<dbReference type="Gene3D" id="2.60.200.60">
    <property type="match status" value="1"/>
</dbReference>
<dbReference type="GeneID" id="47763871"/>
<reference evidence="1" key="1">
    <citation type="submission" date="2019-02" db="EMBL/GenBank/DDBJ databases">
        <authorList>
            <person name="Lutz S."/>
            <person name="Schori C."/>
            <person name="Ahrens C.H."/>
            <person name="Gueguen E."/>
        </authorList>
    </citation>
    <scope>NUCLEOTIDE SEQUENCE</scope>
    <source>
        <strain evidence="1">Psy35</strain>
    </source>
</reference>
<organism evidence="1 2">
    <name type="scientific">Pseudomonas viridiflava</name>
    <name type="common">Phytomonas viridiflava</name>
    <dbReference type="NCBI Taxonomy" id="33069"/>
    <lineage>
        <taxon>Bacteria</taxon>
        <taxon>Pseudomonadati</taxon>
        <taxon>Pseudomonadota</taxon>
        <taxon>Gammaproteobacteria</taxon>
        <taxon>Pseudomonadales</taxon>
        <taxon>Pseudomonadaceae</taxon>
        <taxon>Pseudomonas</taxon>
    </lineage>
</organism>
<dbReference type="Pfam" id="PF05488">
    <property type="entry name" value="PAAR_motif"/>
    <property type="match status" value="1"/>
</dbReference>
<protein>
    <recommendedName>
        <fullName evidence="3">Zn-binding Pro-Ala-Ala-Arg (PAAR) domain-containing protein, incolved in TypeVI secretion</fullName>
    </recommendedName>
</protein>
<accession>A0AA46VVD1</accession>
<dbReference type="RefSeq" id="WP_029243691.1">
    <property type="nucleotide sequence ID" value="NZ_CP036495.1"/>
</dbReference>
<evidence type="ECO:0000313" key="1">
    <source>
        <dbReference type="EMBL" id="UZA68748.1"/>
    </source>
</evidence>
<name>A0AA46VVD1_PSEVI</name>
<evidence type="ECO:0000313" key="2">
    <source>
        <dbReference type="Proteomes" id="UP001163644"/>
    </source>
</evidence>
<dbReference type="Proteomes" id="UP001163644">
    <property type="component" value="Chromosome"/>
</dbReference>
<evidence type="ECO:0008006" key="3">
    <source>
        <dbReference type="Google" id="ProtNLM"/>
    </source>
</evidence>
<dbReference type="EMBL" id="CP036495">
    <property type="protein sequence ID" value="UZA68748.1"/>
    <property type="molecule type" value="Genomic_DNA"/>
</dbReference>
<gene>
    <name evidence="1" type="ORF">EZZ81_11155</name>
</gene>
<sequence>MSGKPAARITDPTACPISGHATNSLATGSSDVIFEGLGAARLGDTSACGSPINSGVSSSVFINGLNAATVDSVGAHGNIVTAGSSTIIIGDTFVPAPFSGLAPMPVHFDDKIRLVDETSGEPVPHHAYGIQRADGSIEHGISDAQGYTHRVSSHLAESIKLFLED</sequence>